<dbReference type="EC" id="3.1.1.31" evidence="4"/>
<dbReference type="Pfam" id="PF20171">
    <property type="entry name" value="OpcA_G6PD_C"/>
    <property type="match status" value="1"/>
</dbReference>
<reference evidence="12" key="1">
    <citation type="journal article" date="2019" name="Int. J. Syst. Evol. Microbiol.">
        <title>The Global Catalogue of Microorganisms (GCM) 10K type strain sequencing project: providing services to taxonomists for standard genome sequencing and annotation.</title>
        <authorList>
            <consortium name="The Broad Institute Genomics Platform"/>
            <consortium name="The Broad Institute Genome Sequencing Center for Infectious Disease"/>
            <person name="Wu L."/>
            <person name="Ma J."/>
        </authorList>
    </citation>
    <scope>NUCLEOTIDE SEQUENCE [LARGE SCALE GENOMIC DNA]</scope>
    <source>
        <strain evidence="12">NBRC 112299</strain>
    </source>
</reference>
<dbReference type="Pfam" id="PF01182">
    <property type="entry name" value="Glucosamine_iso"/>
    <property type="match status" value="1"/>
</dbReference>
<evidence type="ECO:0000259" key="9">
    <source>
        <dbReference type="Pfam" id="PF10128"/>
    </source>
</evidence>
<dbReference type="InterPro" id="IPR022675">
    <property type="entry name" value="G6P_DH_C"/>
</dbReference>
<evidence type="ECO:0000256" key="4">
    <source>
        <dbReference type="ARBA" id="ARBA00013198"/>
    </source>
</evidence>
<dbReference type="EMBL" id="BSUN01000001">
    <property type="protein sequence ID" value="GMA37505.1"/>
    <property type="molecule type" value="Genomic_DNA"/>
</dbReference>
<gene>
    <name evidence="11" type="ORF">GCM10025876_37090</name>
</gene>
<dbReference type="SUPFAM" id="SSF100950">
    <property type="entry name" value="NagB/RpiA/CoA transferase-like"/>
    <property type="match status" value="1"/>
</dbReference>
<feature type="domain" description="Glucose-6-phosphate dehydrogenase C-terminal" evidence="8">
    <location>
        <begin position="3"/>
        <end position="150"/>
    </location>
</feature>
<sequence length="731" mass="77713">MGGYLDEDDIPSDSITETFAAIRLDVSNRRWAGTPFYLRAGKRLGRRVTEIALVFKKAPSPYFQDVEGTDAGNNALVIRVQPDEGVTLRFGSKVPGSQMEVRDVTMDFGYGNAFTESSPEAYERLILDVLLGDPPLFPRHEEVALSWKPARPRHRPLGGFRRAARAVSLGHVGTGQCRRHDGQGRTRLEAPMIIDLPRTSISEINKRLVSSRKDFGVITLGRVLTLVIDATDADVEDAIETANVASREHPCRIIVIAPHDGDEGTLDAELRVGGDAGASEVVVLRPSRVQADHGDTLVMPLLLPDVPLVAWWPAAVPANPGGSSIGRMAARRITDSKGEADAGAVLRSLAEHYQAGDTDLAWTRVTRWRALLAAALEQVADQRVTKARLHGDTGSPSILLLGAWLQGTLGCEFEATYADDVRGLQSIVLETPSGEIGIARPDGHNATLTQPGQPEHTIALPARTLGDCLAEEPSPPRRRPRLRQRAASLGRKGSGVRQVIVHADADAVAQSTGARLLIAVGDAVALRGRADVVLTGGTVGIALLEAAAASPLAGTVDWTSVHVWWGDERFVPAGDADRNEGQAQAVLLGTLPLPEDNIHRMGSSDAFASAEEAAEAYAREISAAGTPAWDVLLLGLGPDAHVASLFPGHPVFTGPSAETHAVHDSPKPPPTRVSLGLASINRAREVWVVAAGEGKADAVRDSLRRSGVPGGAVDGTERTLWLVDAAAATKV</sequence>
<feature type="domain" description="Glucose-6-phosphate dehydrogenase assembly protein OpcA N-terminal" evidence="9">
    <location>
        <begin position="242"/>
        <end position="350"/>
    </location>
</feature>
<proteinExistence type="predicted"/>
<evidence type="ECO:0000256" key="2">
    <source>
        <dbReference type="ARBA" id="ARBA00002681"/>
    </source>
</evidence>
<dbReference type="InterPro" id="IPR046802">
    <property type="entry name" value="OpcA_G6PD_C"/>
</dbReference>
<evidence type="ECO:0000256" key="1">
    <source>
        <dbReference type="ARBA" id="ARBA00000832"/>
    </source>
</evidence>
<dbReference type="CDD" id="cd01400">
    <property type="entry name" value="6PGL"/>
    <property type="match status" value="1"/>
</dbReference>
<comment type="caution">
    <text evidence="11">The sequence shown here is derived from an EMBL/GenBank/DDBJ whole genome shotgun (WGS) entry which is preliminary data.</text>
</comment>
<dbReference type="InterPro" id="IPR037171">
    <property type="entry name" value="NagB/RpiA_transferase-like"/>
</dbReference>
<accession>A0ABQ6II67</accession>
<dbReference type="Pfam" id="PF10128">
    <property type="entry name" value="OpcA_G6PD_assem"/>
    <property type="match status" value="1"/>
</dbReference>
<dbReference type="InterPro" id="IPR005900">
    <property type="entry name" value="6-phosphogluconolactonase_DevB"/>
</dbReference>
<feature type="region of interest" description="Disordered" evidence="6">
    <location>
        <begin position="471"/>
        <end position="490"/>
    </location>
</feature>
<dbReference type="NCBIfam" id="TIGR01198">
    <property type="entry name" value="pgl"/>
    <property type="match status" value="1"/>
</dbReference>
<comment type="function">
    <text evidence="2">Hydrolysis of 6-phosphogluconolactone to 6-phosphogluconate.</text>
</comment>
<dbReference type="InterPro" id="IPR046801">
    <property type="entry name" value="OpcA_G6PD_N"/>
</dbReference>
<organism evidence="11 12">
    <name type="scientific">Demequina litorisediminis</name>
    <dbReference type="NCBI Taxonomy" id="1849022"/>
    <lineage>
        <taxon>Bacteria</taxon>
        <taxon>Bacillati</taxon>
        <taxon>Actinomycetota</taxon>
        <taxon>Actinomycetes</taxon>
        <taxon>Micrococcales</taxon>
        <taxon>Demequinaceae</taxon>
        <taxon>Demequina</taxon>
    </lineage>
</organism>
<dbReference type="Pfam" id="PF02781">
    <property type="entry name" value="G6PD_C"/>
    <property type="match status" value="1"/>
</dbReference>
<dbReference type="Gene3D" id="3.40.50.720">
    <property type="entry name" value="NAD(P)-binding Rossmann-like Domain"/>
    <property type="match status" value="1"/>
</dbReference>
<evidence type="ECO:0000313" key="11">
    <source>
        <dbReference type="EMBL" id="GMA37505.1"/>
    </source>
</evidence>
<dbReference type="Gene3D" id="3.40.50.1360">
    <property type="match status" value="1"/>
</dbReference>
<evidence type="ECO:0000256" key="6">
    <source>
        <dbReference type="SAM" id="MobiDB-lite"/>
    </source>
</evidence>
<dbReference type="PANTHER" id="PTHR38658:SF1">
    <property type="entry name" value="OXPP CYCLE PROTEIN OPCA-RELATED"/>
    <property type="match status" value="1"/>
</dbReference>
<evidence type="ECO:0000313" key="12">
    <source>
        <dbReference type="Proteomes" id="UP001157125"/>
    </source>
</evidence>
<name>A0ABQ6II67_9MICO</name>
<feature type="domain" description="Glucosamine/galactosamine-6-phosphate isomerase" evidence="7">
    <location>
        <begin position="504"/>
        <end position="721"/>
    </location>
</feature>
<dbReference type="InterPro" id="IPR006148">
    <property type="entry name" value="Glc/Gal-6P_isomerase"/>
</dbReference>
<evidence type="ECO:0000259" key="8">
    <source>
        <dbReference type="Pfam" id="PF02781"/>
    </source>
</evidence>
<dbReference type="Proteomes" id="UP001157125">
    <property type="component" value="Unassembled WGS sequence"/>
</dbReference>
<protein>
    <recommendedName>
        <fullName evidence="5">6-phosphogluconolactonase</fullName>
        <ecNumber evidence="4">3.1.1.31</ecNumber>
    </recommendedName>
</protein>
<dbReference type="Gene3D" id="3.30.360.10">
    <property type="entry name" value="Dihydrodipicolinate Reductase, domain 2"/>
    <property type="match status" value="1"/>
</dbReference>
<dbReference type="PANTHER" id="PTHR38658">
    <property type="entry name" value="OXPP CYCLE PROTEIN OPCA-RELATED"/>
    <property type="match status" value="1"/>
</dbReference>
<feature type="domain" description="Glucose-6-phosphate dehydrogenase assembly protein OpcA C-terminal" evidence="10">
    <location>
        <begin position="356"/>
        <end position="472"/>
    </location>
</feature>
<keyword evidence="12" id="KW-1185">Reference proteome</keyword>
<comment type="pathway">
    <text evidence="3">Carbohydrate degradation; pentose phosphate pathway; D-ribulose 5-phosphate from D-glucose 6-phosphate (oxidative stage): step 2/3.</text>
</comment>
<evidence type="ECO:0000256" key="3">
    <source>
        <dbReference type="ARBA" id="ARBA00004961"/>
    </source>
</evidence>
<dbReference type="InterPro" id="IPR004555">
    <property type="entry name" value="G6PDH_assembly_OpcA"/>
</dbReference>
<evidence type="ECO:0000259" key="7">
    <source>
        <dbReference type="Pfam" id="PF01182"/>
    </source>
</evidence>
<evidence type="ECO:0000256" key="5">
    <source>
        <dbReference type="ARBA" id="ARBA00020337"/>
    </source>
</evidence>
<comment type="catalytic activity">
    <reaction evidence="1">
        <text>6-phospho-D-glucono-1,5-lactone + H2O = 6-phospho-D-gluconate + H(+)</text>
        <dbReference type="Rhea" id="RHEA:12556"/>
        <dbReference type="ChEBI" id="CHEBI:15377"/>
        <dbReference type="ChEBI" id="CHEBI:15378"/>
        <dbReference type="ChEBI" id="CHEBI:57955"/>
        <dbReference type="ChEBI" id="CHEBI:58759"/>
        <dbReference type="EC" id="3.1.1.31"/>
    </reaction>
</comment>
<dbReference type="SUPFAM" id="SSF55347">
    <property type="entry name" value="Glyceraldehyde-3-phosphate dehydrogenase-like, C-terminal domain"/>
    <property type="match status" value="1"/>
</dbReference>
<evidence type="ECO:0000259" key="10">
    <source>
        <dbReference type="Pfam" id="PF20171"/>
    </source>
</evidence>